<reference evidence="3 5" key="2">
    <citation type="submission" date="2019-03" db="EMBL/GenBank/DDBJ databases">
        <title>Genomic Encyclopedia of Type Strains, Phase IV (KMG-IV): sequencing the most valuable type-strain genomes for metagenomic binning, comparative biology and taxonomic classification.</title>
        <authorList>
            <person name="Goeker M."/>
        </authorList>
    </citation>
    <scope>NUCLEOTIDE SEQUENCE [LARGE SCALE GENOMIC DNA]</scope>
    <source>
        <strain evidence="3 5">DSM 101483</strain>
    </source>
</reference>
<protein>
    <submittedName>
        <fullName evidence="3">AsmA protein</fullName>
    </submittedName>
</protein>
<evidence type="ECO:0000313" key="5">
    <source>
        <dbReference type="Proteomes" id="UP000295506"/>
    </source>
</evidence>
<dbReference type="EMBL" id="SOBK01000001">
    <property type="protein sequence ID" value="TDT92168.1"/>
    <property type="molecule type" value="Genomic_DNA"/>
</dbReference>
<evidence type="ECO:0000259" key="1">
    <source>
        <dbReference type="Pfam" id="PF05170"/>
    </source>
</evidence>
<dbReference type="Pfam" id="PF05170">
    <property type="entry name" value="AsmA"/>
    <property type="match status" value="1"/>
</dbReference>
<reference evidence="2 4" key="1">
    <citation type="journal article" date="2016" name="Front. Microbiol.">
        <title>Genome Sequence of the Piezophilic, Mesophilic Sulfate-Reducing Bacterium Desulfovibrio indicus J2T.</title>
        <authorList>
            <person name="Cao J."/>
            <person name="Maignien L."/>
            <person name="Shao Z."/>
            <person name="Alain K."/>
            <person name="Jebbar M."/>
        </authorList>
    </citation>
    <scope>NUCLEOTIDE SEQUENCE [LARGE SCALE GENOMIC DNA]</scope>
    <source>
        <strain evidence="2 4">J2</strain>
    </source>
</reference>
<dbReference type="Proteomes" id="UP000055611">
    <property type="component" value="Chromosome"/>
</dbReference>
<dbReference type="InterPro" id="IPR052894">
    <property type="entry name" value="AsmA-related"/>
</dbReference>
<evidence type="ECO:0000313" key="2">
    <source>
        <dbReference type="EMBL" id="AMK11149.1"/>
    </source>
</evidence>
<organism evidence="3 5">
    <name type="scientific">Pseudodesulfovibrio indicus</name>
    <dbReference type="NCBI Taxonomy" id="1716143"/>
    <lineage>
        <taxon>Bacteria</taxon>
        <taxon>Pseudomonadati</taxon>
        <taxon>Thermodesulfobacteriota</taxon>
        <taxon>Desulfovibrionia</taxon>
        <taxon>Desulfovibrionales</taxon>
        <taxon>Desulfovibrionaceae</taxon>
    </lineage>
</organism>
<dbReference type="EMBL" id="CP014206">
    <property type="protein sequence ID" value="AMK11149.1"/>
    <property type="molecule type" value="Genomic_DNA"/>
</dbReference>
<dbReference type="OrthoDB" id="9766390at2"/>
<dbReference type="RefSeq" id="WP_066802480.1">
    <property type="nucleotide sequence ID" value="NZ_CP014206.1"/>
</dbReference>
<dbReference type="KEGG" id="dej:AWY79_08490"/>
<name>A0A126QMV6_9BACT</name>
<keyword evidence="4" id="KW-1185">Reference proteome</keyword>
<dbReference type="Proteomes" id="UP000295506">
    <property type="component" value="Unassembled WGS sequence"/>
</dbReference>
<feature type="domain" description="AsmA" evidence="1">
    <location>
        <begin position="1"/>
        <end position="596"/>
    </location>
</feature>
<evidence type="ECO:0000313" key="3">
    <source>
        <dbReference type="EMBL" id="TDT92168.1"/>
    </source>
</evidence>
<dbReference type="InterPro" id="IPR007844">
    <property type="entry name" value="AsmA"/>
</dbReference>
<gene>
    <name evidence="2" type="ORF">AWY79_08490</name>
    <name evidence="3" type="ORF">EDC59_101573</name>
</gene>
<proteinExistence type="predicted"/>
<dbReference type="GO" id="GO:0090313">
    <property type="term" value="P:regulation of protein targeting to membrane"/>
    <property type="evidence" value="ECO:0007669"/>
    <property type="project" value="TreeGrafter"/>
</dbReference>
<dbReference type="PANTHER" id="PTHR30441:SF4">
    <property type="entry name" value="PROTEIN ASMA"/>
    <property type="match status" value="1"/>
</dbReference>
<accession>A0A126QMV6</accession>
<dbReference type="PANTHER" id="PTHR30441">
    <property type="entry name" value="DUF748 DOMAIN-CONTAINING PROTEIN"/>
    <property type="match status" value="1"/>
</dbReference>
<dbReference type="GO" id="GO:0005886">
    <property type="term" value="C:plasma membrane"/>
    <property type="evidence" value="ECO:0007669"/>
    <property type="project" value="TreeGrafter"/>
</dbReference>
<evidence type="ECO:0000313" key="4">
    <source>
        <dbReference type="Proteomes" id="UP000055611"/>
    </source>
</evidence>
<sequence>MKRTAKIILIGLVLCLCLLVVSVLVFTSLVDPNDYKDRIAKAVRDETGRTLAFGGDISLTLFPRLGVTLGPVSLSNAEGFGPEPMVSVRSALVSVRVLPLLLGQVRFDRLRLDGLVLNMGRDASGKGNWEDLVGRSDAAEGKEAGEDKDESRFPLEVAGVLVEDGSLVWDDRAANSRFVLKGVNASTGLIRPGALFPVELAMDFDCINPDAKGSLALKGQSSIDLRNREYTHKDMTVRVTAQGKAIPGGNAEAALSFKLLALDLIKDQARISGLECSAYGATLLVDGAVKGLTKGVSAASATVTLQPANLRTVLAALGEGAPDTGDAEALTRVGGTADISFETGRLEASNLDFEVDDTRVTGRVALEKGGEWPHVSARLDLGALDLDRYLPARRAEAASPKRDGGGGDPLDDTVLPADLLRKLHFDLDAKLARLQIRGAQLADVKVAARGADGLLSVDPLSAGAYGGTLEVTGSVDARRGAPVASSRTEVSQLNVAGLSHDVTGKSDYAGIANYSSELNAKGERLRDLQSTLNGTFSFSLSDGVFPGVDLARITRSAHSADKKQGRVEGAATDSTKFGSITGTGTVTDGVVRNNDLEVKAPGLRADGHGAFSLVTREIDYMVKAKLVPLADGQGGKSSGDLLGVMVPIHVTGTLEHPRYWVSLSEYAKALGGVVVDTVGTVLGGVKSVVKGVGSALDKTCCDEPEGSDKPAAKKKFLGIF</sequence>
<dbReference type="AlphaFoldDB" id="A0A126QMV6"/>